<dbReference type="KEGG" id="cia:BEN51_02740"/>
<proteinExistence type="inferred from homology"/>
<feature type="domain" description="EamA" evidence="3">
    <location>
        <begin position="170"/>
        <end position="318"/>
    </location>
</feature>
<comment type="similarity">
    <text evidence="1">Belongs to the EamA transporter family.</text>
</comment>
<dbReference type="PANTHER" id="PTHR22911:SF137">
    <property type="entry name" value="SOLUTE CARRIER FAMILY 35 MEMBER G2-RELATED"/>
    <property type="match status" value="1"/>
</dbReference>
<name>A0A343JA78_9CLOT</name>
<feature type="transmembrane region" description="Helical" evidence="2">
    <location>
        <begin position="43"/>
        <end position="65"/>
    </location>
</feature>
<dbReference type="InterPro" id="IPR000620">
    <property type="entry name" value="EamA_dom"/>
</dbReference>
<evidence type="ECO:0000256" key="2">
    <source>
        <dbReference type="SAM" id="Phobius"/>
    </source>
</evidence>
<dbReference type="Gene3D" id="1.10.3730.20">
    <property type="match status" value="1"/>
</dbReference>
<evidence type="ECO:0000256" key="1">
    <source>
        <dbReference type="ARBA" id="ARBA00007362"/>
    </source>
</evidence>
<dbReference type="InterPro" id="IPR037185">
    <property type="entry name" value="EmrE-like"/>
</dbReference>
<feature type="transmembrane region" description="Helical" evidence="2">
    <location>
        <begin position="300"/>
        <end position="318"/>
    </location>
</feature>
<accession>A0A343JA78</accession>
<dbReference type="SUPFAM" id="SSF103481">
    <property type="entry name" value="Multidrug resistance efflux transporter EmrE"/>
    <property type="match status" value="2"/>
</dbReference>
<feature type="transmembrane region" description="Helical" evidence="2">
    <location>
        <begin position="242"/>
        <end position="265"/>
    </location>
</feature>
<dbReference type="OrthoDB" id="5604143at2"/>
<dbReference type="AlphaFoldDB" id="A0A343JA78"/>
<feature type="transmembrane region" description="Helical" evidence="2">
    <location>
        <begin position="86"/>
        <end position="105"/>
    </location>
</feature>
<feature type="transmembrane region" description="Helical" evidence="2">
    <location>
        <begin position="212"/>
        <end position="230"/>
    </location>
</feature>
<protein>
    <recommendedName>
        <fullName evidence="3">EamA domain-containing protein</fullName>
    </recommendedName>
</protein>
<feature type="transmembrane region" description="Helical" evidence="2">
    <location>
        <begin position="12"/>
        <end position="37"/>
    </location>
</feature>
<organism evidence="4 5">
    <name type="scientific">Clostridium isatidis</name>
    <dbReference type="NCBI Taxonomy" id="182773"/>
    <lineage>
        <taxon>Bacteria</taxon>
        <taxon>Bacillati</taxon>
        <taxon>Bacillota</taxon>
        <taxon>Clostridia</taxon>
        <taxon>Eubacteriales</taxon>
        <taxon>Clostridiaceae</taxon>
        <taxon>Clostridium</taxon>
    </lineage>
</organism>
<feature type="domain" description="EamA" evidence="3">
    <location>
        <begin position="8"/>
        <end position="155"/>
    </location>
</feature>
<dbReference type="GO" id="GO:0016020">
    <property type="term" value="C:membrane"/>
    <property type="evidence" value="ECO:0007669"/>
    <property type="project" value="InterPro"/>
</dbReference>
<dbReference type="Pfam" id="PF00892">
    <property type="entry name" value="EamA"/>
    <property type="match status" value="2"/>
</dbReference>
<reference evidence="4 5" key="1">
    <citation type="submission" date="2016-08" db="EMBL/GenBank/DDBJ databases">
        <title>Complete Genome Sequence Of The Indigo Reducing Clostridium isatidis DSM15098.</title>
        <authorList>
            <person name="Little G.T."/>
            <person name="Minton N.P."/>
        </authorList>
    </citation>
    <scope>NUCLEOTIDE SEQUENCE [LARGE SCALE GENOMIC DNA]</scope>
    <source>
        <strain evidence="4 5">DSM 15098</strain>
    </source>
</reference>
<feature type="transmembrane region" description="Helical" evidence="2">
    <location>
        <begin position="168"/>
        <end position="191"/>
    </location>
</feature>
<dbReference type="PANTHER" id="PTHR22911">
    <property type="entry name" value="ACYL-MALONYL CONDENSING ENZYME-RELATED"/>
    <property type="match status" value="1"/>
</dbReference>
<feature type="transmembrane region" description="Helical" evidence="2">
    <location>
        <begin position="111"/>
        <end position="133"/>
    </location>
</feature>
<feature type="transmembrane region" description="Helical" evidence="2">
    <location>
        <begin position="145"/>
        <end position="162"/>
    </location>
</feature>
<feature type="transmembrane region" description="Helical" evidence="2">
    <location>
        <begin position="277"/>
        <end position="294"/>
    </location>
</feature>
<keyword evidence="2" id="KW-1133">Transmembrane helix</keyword>
<evidence type="ECO:0000259" key="3">
    <source>
        <dbReference type="Pfam" id="PF00892"/>
    </source>
</evidence>
<gene>
    <name evidence="4" type="ORF">BEN51_02740</name>
</gene>
<sequence>MDKNKERIGIANGLVAGITWGIDTVLVGIIMASTPFIDNEQAIFLAPFVSTFMHDFFSALWATIFMIFKGKSGEVIKSLKTRSGRFIVLGALLGGPVGMTCYLLSVKYIGAVYAASITSIFPGVSALLAFIFLKEEMNARIWSGIVLSIAGVITLGYVPAQLTLGSDFLIGILFAFGTVFAWGVEGVICALGMKDGEVDSEYAINIRQATSGLVYAVIIIPFLKGYGLAGKALTSTTAIGSFNINLGVLIAITALVGTLSYMQYYKAINIIGAARSTALNITYSVWAILIQIIFMKSPVSLQLVIGTIIVILGSFLVTGNPKELLGLNEN</sequence>
<dbReference type="RefSeq" id="WP_119864569.1">
    <property type="nucleotide sequence ID" value="NZ_CP016786.1"/>
</dbReference>
<keyword evidence="2" id="KW-0812">Transmembrane</keyword>
<evidence type="ECO:0000313" key="4">
    <source>
        <dbReference type="EMBL" id="ASW42436.1"/>
    </source>
</evidence>
<keyword evidence="5" id="KW-1185">Reference proteome</keyword>
<evidence type="ECO:0000313" key="5">
    <source>
        <dbReference type="Proteomes" id="UP000264883"/>
    </source>
</evidence>
<dbReference type="Proteomes" id="UP000264883">
    <property type="component" value="Chromosome"/>
</dbReference>
<dbReference type="EMBL" id="CP016786">
    <property type="protein sequence ID" value="ASW42436.1"/>
    <property type="molecule type" value="Genomic_DNA"/>
</dbReference>
<keyword evidence="2" id="KW-0472">Membrane</keyword>